<dbReference type="Gene3D" id="3.40.30.10">
    <property type="entry name" value="Glutaredoxin"/>
    <property type="match status" value="1"/>
</dbReference>
<proteinExistence type="predicted"/>
<dbReference type="OrthoDB" id="9799538at2"/>
<dbReference type="GO" id="GO:0016034">
    <property type="term" value="F:maleylacetoacetate isomerase activity"/>
    <property type="evidence" value="ECO:0007669"/>
    <property type="project" value="TreeGrafter"/>
</dbReference>
<dbReference type="PANTHER" id="PTHR42673">
    <property type="entry name" value="MALEYLACETOACETATE ISOMERASE"/>
    <property type="match status" value="1"/>
</dbReference>
<dbReference type="SFLD" id="SFLDS00019">
    <property type="entry name" value="Glutathione_Transferase_(cytos"/>
    <property type="match status" value="1"/>
</dbReference>
<name>A0A7U8C537_NEPCE</name>
<dbReference type="GO" id="GO:0004364">
    <property type="term" value="F:glutathione transferase activity"/>
    <property type="evidence" value="ECO:0007669"/>
    <property type="project" value="TreeGrafter"/>
</dbReference>
<gene>
    <name evidence="2" type="ORF">MED92_04057</name>
</gene>
<dbReference type="GO" id="GO:0006559">
    <property type="term" value="P:L-phenylalanine catabolic process"/>
    <property type="evidence" value="ECO:0007669"/>
    <property type="project" value="TreeGrafter"/>
</dbReference>
<comment type="caution">
    <text evidence="2">The sequence shown here is derived from an EMBL/GenBank/DDBJ whole genome shotgun (WGS) entry which is preliminary data.</text>
</comment>
<protein>
    <submittedName>
        <fullName evidence="2">Putative glutathione S-transferase</fullName>
    </submittedName>
</protein>
<organism evidence="2 3">
    <name type="scientific">Neptuniibacter caesariensis</name>
    <dbReference type="NCBI Taxonomy" id="207954"/>
    <lineage>
        <taxon>Bacteria</taxon>
        <taxon>Pseudomonadati</taxon>
        <taxon>Pseudomonadota</taxon>
        <taxon>Gammaproteobacteria</taxon>
        <taxon>Oceanospirillales</taxon>
        <taxon>Oceanospirillaceae</taxon>
        <taxon>Neptuniibacter</taxon>
    </lineage>
</organism>
<dbReference type="InterPro" id="IPR004045">
    <property type="entry name" value="Glutathione_S-Trfase_N"/>
</dbReference>
<reference evidence="2 3" key="1">
    <citation type="submission" date="2006-02" db="EMBL/GenBank/DDBJ databases">
        <authorList>
            <person name="Pinhassi J."/>
            <person name="Pedros-Alio C."/>
            <person name="Ferriera S."/>
            <person name="Johnson J."/>
            <person name="Kravitz S."/>
            <person name="Halpern A."/>
            <person name="Remington K."/>
            <person name="Beeson K."/>
            <person name="Tran B."/>
            <person name="Rogers Y.-H."/>
            <person name="Friedman R."/>
            <person name="Venter J.C."/>
        </authorList>
    </citation>
    <scope>NUCLEOTIDE SEQUENCE [LARGE SCALE GENOMIC DNA]</scope>
    <source>
        <strain evidence="2 3">MED92</strain>
    </source>
</reference>
<accession>A0A7U8C537</accession>
<dbReference type="GO" id="GO:0006749">
    <property type="term" value="P:glutathione metabolic process"/>
    <property type="evidence" value="ECO:0007669"/>
    <property type="project" value="TreeGrafter"/>
</dbReference>
<dbReference type="Pfam" id="PF13410">
    <property type="entry name" value="GST_C_2"/>
    <property type="match status" value="1"/>
</dbReference>
<sequence>MELYIGNKNYSSWSLRGWLVLKAFDIEFDEVLLKLFSEEFYETLKGKTPALKVPTLIDGDVTVWDSLAICEYVNETYLNGKGWPASAADRARARAVVAEMHSGFMALRNEMPMNCRAKRKVSLSDEAVKDVQKIDALWADLRESFAGEGPWLFGKFSIADVFYASVVLRFGTYGINVSENSAQYMETVFGLPALQEWLEEALKEQDVVELDEAGVDIDPA</sequence>
<dbReference type="PANTHER" id="PTHR42673:SF4">
    <property type="entry name" value="MALEYLACETOACETATE ISOMERASE"/>
    <property type="match status" value="1"/>
</dbReference>
<evidence type="ECO:0000313" key="2">
    <source>
        <dbReference type="EMBL" id="EAR61740.1"/>
    </source>
</evidence>
<evidence type="ECO:0000313" key="3">
    <source>
        <dbReference type="Proteomes" id="UP000002171"/>
    </source>
</evidence>
<dbReference type="RefSeq" id="WP_007022827.1">
    <property type="nucleotide sequence ID" value="NZ_CH724127.1"/>
</dbReference>
<dbReference type="SUPFAM" id="SSF47616">
    <property type="entry name" value="GST C-terminal domain-like"/>
    <property type="match status" value="1"/>
</dbReference>
<dbReference type="SUPFAM" id="SSF52833">
    <property type="entry name" value="Thioredoxin-like"/>
    <property type="match status" value="1"/>
</dbReference>
<keyword evidence="2" id="KW-0808">Transferase</keyword>
<dbReference type="CDD" id="cd03043">
    <property type="entry name" value="GST_N_1"/>
    <property type="match status" value="1"/>
</dbReference>
<dbReference type="InterPro" id="IPR036249">
    <property type="entry name" value="Thioredoxin-like_sf"/>
</dbReference>
<dbReference type="InterPro" id="IPR040079">
    <property type="entry name" value="Glutathione_S-Trfase"/>
</dbReference>
<dbReference type="PROSITE" id="PS50404">
    <property type="entry name" value="GST_NTER"/>
    <property type="match status" value="1"/>
</dbReference>
<dbReference type="AlphaFoldDB" id="A0A7U8C537"/>
<dbReference type="EMBL" id="AAOW01000006">
    <property type="protein sequence ID" value="EAR61740.1"/>
    <property type="molecule type" value="Genomic_DNA"/>
</dbReference>
<evidence type="ECO:0000259" key="1">
    <source>
        <dbReference type="PROSITE" id="PS50404"/>
    </source>
</evidence>
<dbReference type="Gene3D" id="1.20.1050.10">
    <property type="match status" value="1"/>
</dbReference>
<dbReference type="Pfam" id="PF13409">
    <property type="entry name" value="GST_N_2"/>
    <property type="match status" value="1"/>
</dbReference>
<dbReference type="Proteomes" id="UP000002171">
    <property type="component" value="Unassembled WGS sequence"/>
</dbReference>
<keyword evidence="3" id="KW-1185">Reference proteome</keyword>
<feature type="domain" description="GST N-terminal" evidence="1">
    <location>
        <begin position="1"/>
        <end position="81"/>
    </location>
</feature>
<dbReference type="InterPro" id="IPR036282">
    <property type="entry name" value="Glutathione-S-Trfase_C_sf"/>
</dbReference>
<dbReference type="CDD" id="cd03194">
    <property type="entry name" value="GST_C_3"/>
    <property type="match status" value="1"/>
</dbReference>